<dbReference type="EMBL" id="JAABOJ010000015">
    <property type="protein sequence ID" value="KAF3281563.1"/>
    <property type="molecule type" value="Genomic_DNA"/>
</dbReference>
<dbReference type="AlphaFoldDB" id="A0A7C8VH64"/>
<feature type="region of interest" description="Disordered" evidence="1">
    <location>
        <begin position="295"/>
        <end position="322"/>
    </location>
</feature>
<feature type="chain" id="PRO_5028952633" description="SCP domain-containing protein" evidence="2">
    <location>
        <begin position="27"/>
        <end position="322"/>
    </location>
</feature>
<feature type="region of interest" description="Disordered" evidence="1">
    <location>
        <begin position="262"/>
        <end position="281"/>
    </location>
</feature>
<proteinExistence type="predicted"/>
<organism evidence="3 4">
    <name type="scientific">Orbilia oligospora</name>
    <name type="common">Nematode-trapping fungus</name>
    <name type="synonym">Arthrobotrys oligospora</name>
    <dbReference type="NCBI Taxonomy" id="2813651"/>
    <lineage>
        <taxon>Eukaryota</taxon>
        <taxon>Fungi</taxon>
        <taxon>Dikarya</taxon>
        <taxon>Ascomycota</taxon>
        <taxon>Pezizomycotina</taxon>
        <taxon>Orbiliomycetes</taxon>
        <taxon>Orbiliales</taxon>
        <taxon>Orbiliaceae</taxon>
        <taxon>Orbilia</taxon>
    </lineage>
</organism>
<comment type="caution">
    <text evidence="3">The sequence shown here is derived from an EMBL/GenBank/DDBJ whole genome shotgun (WGS) entry which is preliminary data.</text>
</comment>
<sequence length="322" mass="35082">MHTLRNSLGNIVLVLVLVLGMQIIRAIPVEPELKPTVEIPTSQSQEAESQKNTEITTPLPPANDKNELKRAPPPGGFYTFRSGVSCATANRVRELWDAMARAPVRHARNWRQLDLEIGTDAVNQIIYDTQRWAYECLCSKHALVGGEAPGWKLRAIHTSENCQTDEVARMLEKVYGCGCFDVFTREGDEVDGISTGGDAGGLPGSLLLDGISDEIHKNMRTTPLDSSAAWHFGKKPPKSHAGFSDFDLGDYAADRQLVPGTKEPYWLSGPEGLPRGSGRSLNALKSRLGGMGELYKRAGDTEPRSVSTADAELGKVSGRKDL</sequence>
<evidence type="ECO:0000256" key="1">
    <source>
        <dbReference type="SAM" id="MobiDB-lite"/>
    </source>
</evidence>
<evidence type="ECO:0000313" key="4">
    <source>
        <dbReference type="Proteomes" id="UP000474640"/>
    </source>
</evidence>
<feature type="signal peptide" evidence="2">
    <location>
        <begin position="1"/>
        <end position="26"/>
    </location>
</feature>
<dbReference type="Proteomes" id="UP000474640">
    <property type="component" value="Unassembled WGS sequence"/>
</dbReference>
<evidence type="ECO:0000313" key="3">
    <source>
        <dbReference type="EMBL" id="KAF3281563.1"/>
    </source>
</evidence>
<evidence type="ECO:0008006" key="5">
    <source>
        <dbReference type="Google" id="ProtNLM"/>
    </source>
</evidence>
<feature type="region of interest" description="Disordered" evidence="1">
    <location>
        <begin position="37"/>
        <end position="72"/>
    </location>
</feature>
<feature type="compositionally biased region" description="Polar residues" evidence="1">
    <location>
        <begin position="39"/>
        <end position="56"/>
    </location>
</feature>
<evidence type="ECO:0000256" key="2">
    <source>
        <dbReference type="SAM" id="SignalP"/>
    </source>
</evidence>
<accession>A0A7C8VH64</accession>
<protein>
    <recommendedName>
        <fullName evidence="5">SCP domain-containing protein</fullName>
    </recommendedName>
</protein>
<name>A0A7C8VH64_ORBOL</name>
<gene>
    <name evidence="3" type="ORF">TWF970_002120</name>
</gene>
<dbReference type="OrthoDB" id="5292114at2759"/>
<reference evidence="3 4" key="1">
    <citation type="submission" date="2020-01" db="EMBL/GenBank/DDBJ databases">
        <authorList>
            <person name="Palmer J.M."/>
        </authorList>
    </citation>
    <scope>NUCLEOTIDE SEQUENCE [LARGE SCALE GENOMIC DNA]</scope>
    <source>
        <strain evidence="3 4">TWF970</strain>
    </source>
</reference>
<keyword evidence="2" id="KW-0732">Signal</keyword>